<dbReference type="PANTHER" id="PTHR31934:SF6">
    <property type="entry name" value="ALPHA_BETA-HYDROLASES SUPERFAMILY PROTEIN"/>
    <property type="match status" value="1"/>
</dbReference>
<reference evidence="1 2" key="1">
    <citation type="submission" date="2019-04" db="EMBL/GenBank/DDBJ databases">
        <title>An improved genome assembly and genetic linkage map for asparagus bean, Vigna unguiculata ssp. sesquipedialis.</title>
        <authorList>
            <person name="Xia Q."/>
            <person name="Zhang R."/>
            <person name="Dong Y."/>
        </authorList>
    </citation>
    <scope>NUCLEOTIDE SEQUENCE [LARGE SCALE GENOMIC DNA]</scope>
    <source>
        <tissue evidence="1">Leaf</tissue>
    </source>
</reference>
<dbReference type="Proteomes" id="UP000501690">
    <property type="component" value="Linkage Group LG1"/>
</dbReference>
<keyword evidence="2" id="KW-1185">Reference proteome</keyword>
<dbReference type="EMBL" id="CP039345">
    <property type="protein sequence ID" value="QCD78645.1"/>
    <property type="molecule type" value="Genomic_DNA"/>
</dbReference>
<organism evidence="1 2">
    <name type="scientific">Vigna unguiculata</name>
    <name type="common">Cowpea</name>
    <dbReference type="NCBI Taxonomy" id="3917"/>
    <lineage>
        <taxon>Eukaryota</taxon>
        <taxon>Viridiplantae</taxon>
        <taxon>Streptophyta</taxon>
        <taxon>Embryophyta</taxon>
        <taxon>Tracheophyta</taxon>
        <taxon>Spermatophyta</taxon>
        <taxon>Magnoliopsida</taxon>
        <taxon>eudicotyledons</taxon>
        <taxon>Gunneridae</taxon>
        <taxon>Pentapetalae</taxon>
        <taxon>rosids</taxon>
        <taxon>fabids</taxon>
        <taxon>Fabales</taxon>
        <taxon>Fabaceae</taxon>
        <taxon>Papilionoideae</taxon>
        <taxon>50 kb inversion clade</taxon>
        <taxon>NPAAA clade</taxon>
        <taxon>indigoferoid/millettioid clade</taxon>
        <taxon>Phaseoleae</taxon>
        <taxon>Vigna</taxon>
    </lineage>
</organism>
<dbReference type="AlphaFoldDB" id="A0A4D6KPY1"/>
<dbReference type="PANTHER" id="PTHR31934">
    <property type="entry name" value="ALPHA/BETA-HYDROLASES SUPERFAMILY PROTEIN"/>
    <property type="match status" value="1"/>
</dbReference>
<name>A0A4D6KPY1_VIGUN</name>
<protein>
    <submittedName>
        <fullName evidence="1">Uncharacterized protein</fullName>
    </submittedName>
</protein>
<sequence>MPLGAAMAACAQLTQVRYGEKSDDLVTCRDAEVPRSVVHSSLVLDMEKAVPITVVVSQVPLFDALSLPVVHPFLPPPQPPLRTLGSEPRGSKLASETTVSPTFVIAFEHRASQSNVGELFDKLSNSGAFQFSTGNDGSGDLLDLDESSTVLEETRSSSIAEFWDKFGFAERDGEDAAARGRSRRVLVFVP</sequence>
<evidence type="ECO:0000313" key="2">
    <source>
        <dbReference type="Proteomes" id="UP000501690"/>
    </source>
</evidence>
<gene>
    <name evidence="1" type="ORF">DEO72_LG1g2281</name>
</gene>
<evidence type="ECO:0000313" key="1">
    <source>
        <dbReference type="EMBL" id="QCD78645.1"/>
    </source>
</evidence>
<accession>A0A4D6KPY1</accession>
<proteinExistence type="predicted"/>